<dbReference type="GO" id="GO:0016829">
    <property type="term" value="F:lyase activity"/>
    <property type="evidence" value="ECO:0007669"/>
    <property type="project" value="UniProtKB-KW"/>
</dbReference>
<evidence type="ECO:0000259" key="4">
    <source>
        <dbReference type="Pfam" id="PF03328"/>
    </source>
</evidence>
<dbReference type="PANTHER" id="PTHR30502:SF0">
    <property type="entry name" value="PHOSPHOENOLPYRUVATE CARBOXYLASE FAMILY PROTEIN"/>
    <property type="match status" value="1"/>
</dbReference>
<protein>
    <recommendedName>
        <fullName evidence="4">HpcH/HpaI aldolase/citrate lyase domain-containing protein</fullName>
    </recommendedName>
</protein>
<proteinExistence type="inferred from homology"/>
<gene>
    <name evidence="5" type="ORF">Fmac_014745</name>
</gene>
<evidence type="ECO:0000313" key="5">
    <source>
        <dbReference type="EMBL" id="KAL2333532.1"/>
    </source>
</evidence>
<comment type="caution">
    <text evidence="5">The sequence shown here is derived from an EMBL/GenBank/DDBJ whole genome shotgun (WGS) entry which is preliminary data.</text>
</comment>
<evidence type="ECO:0000313" key="6">
    <source>
        <dbReference type="Proteomes" id="UP001603857"/>
    </source>
</evidence>
<dbReference type="Proteomes" id="UP001603857">
    <property type="component" value="Unassembled WGS sequence"/>
</dbReference>
<dbReference type="Gene3D" id="3.20.20.60">
    <property type="entry name" value="Phosphoenolpyruvate-binding domains"/>
    <property type="match status" value="1"/>
</dbReference>
<evidence type="ECO:0000256" key="3">
    <source>
        <dbReference type="ARBA" id="ARBA00023239"/>
    </source>
</evidence>
<sequence>MCQVESHNNVRNASKITAMDNVDYVQIGPLDISASLDYLWDPGNRRVREVLREAERKALEPSVFTNYYALKTFNTSLFHEASKTESFNLGHQVEGTN</sequence>
<dbReference type="InterPro" id="IPR005000">
    <property type="entry name" value="Aldolase/citrate-lyase_domain"/>
</dbReference>
<name>A0ABD1MCQ1_9FABA</name>
<evidence type="ECO:0000256" key="1">
    <source>
        <dbReference type="ARBA" id="ARBA00005568"/>
    </source>
</evidence>
<dbReference type="InterPro" id="IPR015813">
    <property type="entry name" value="Pyrv/PenolPyrv_kinase-like_dom"/>
</dbReference>
<feature type="domain" description="HpcH/HpaI aldolase/citrate lyase" evidence="4">
    <location>
        <begin position="1"/>
        <end position="74"/>
    </location>
</feature>
<organism evidence="5 6">
    <name type="scientific">Flemingia macrophylla</name>
    <dbReference type="NCBI Taxonomy" id="520843"/>
    <lineage>
        <taxon>Eukaryota</taxon>
        <taxon>Viridiplantae</taxon>
        <taxon>Streptophyta</taxon>
        <taxon>Embryophyta</taxon>
        <taxon>Tracheophyta</taxon>
        <taxon>Spermatophyta</taxon>
        <taxon>Magnoliopsida</taxon>
        <taxon>eudicotyledons</taxon>
        <taxon>Gunneridae</taxon>
        <taxon>Pentapetalae</taxon>
        <taxon>rosids</taxon>
        <taxon>fabids</taxon>
        <taxon>Fabales</taxon>
        <taxon>Fabaceae</taxon>
        <taxon>Papilionoideae</taxon>
        <taxon>50 kb inversion clade</taxon>
        <taxon>NPAAA clade</taxon>
        <taxon>indigoferoid/millettioid clade</taxon>
        <taxon>Phaseoleae</taxon>
        <taxon>Flemingia</taxon>
    </lineage>
</organism>
<keyword evidence="2" id="KW-0479">Metal-binding</keyword>
<dbReference type="Pfam" id="PF03328">
    <property type="entry name" value="HpcH_HpaI"/>
    <property type="match status" value="1"/>
</dbReference>
<evidence type="ECO:0000256" key="2">
    <source>
        <dbReference type="ARBA" id="ARBA00022723"/>
    </source>
</evidence>
<comment type="similarity">
    <text evidence="1">Belongs to the HpcH/HpaI aldolase family.</text>
</comment>
<dbReference type="PANTHER" id="PTHR30502">
    <property type="entry name" value="2-KETO-3-DEOXY-L-RHAMNONATE ALDOLASE"/>
    <property type="match status" value="1"/>
</dbReference>
<dbReference type="EMBL" id="JBGMDY010000005">
    <property type="protein sequence ID" value="KAL2333532.1"/>
    <property type="molecule type" value="Genomic_DNA"/>
</dbReference>
<dbReference type="GO" id="GO:0046872">
    <property type="term" value="F:metal ion binding"/>
    <property type="evidence" value="ECO:0007669"/>
    <property type="project" value="UniProtKB-KW"/>
</dbReference>
<dbReference type="SUPFAM" id="SSF51621">
    <property type="entry name" value="Phosphoenolpyruvate/pyruvate domain"/>
    <property type="match status" value="1"/>
</dbReference>
<reference evidence="5 6" key="1">
    <citation type="submission" date="2024-08" db="EMBL/GenBank/DDBJ databases">
        <title>Insights into the chromosomal genome structure of Flemingia macrophylla.</title>
        <authorList>
            <person name="Ding Y."/>
            <person name="Zhao Y."/>
            <person name="Bi W."/>
            <person name="Wu M."/>
            <person name="Zhao G."/>
            <person name="Gong Y."/>
            <person name="Li W."/>
            <person name="Zhang P."/>
        </authorList>
    </citation>
    <scope>NUCLEOTIDE SEQUENCE [LARGE SCALE GENOMIC DNA]</scope>
    <source>
        <strain evidence="5">DYQJB</strain>
        <tissue evidence="5">Leaf</tissue>
    </source>
</reference>
<dbReference type="InterPro" id="IPR040442">
    <property type="entry name" value="Pyrv_kinase-like_dom_sf"/>
</dbReference>
<accession>A0ABD1MCQ1</accession>
<keyword evidence="6" id="KW-1185">Reference proteome</keyword>
<keyword evidence="3" id="KW-0456">Lyase</keyword>
<dbReference type="AlphaFoldDB" id="A0ABD1MCQ1"/>
<dbReference type="InterPro" id="IPR050251">
    <property type="entry name" value="HpcH-HpaI_aldolase"/>
</dbReference>